<sequence>MAKVKLLLDEDVQLDLASALRKRGYEATHVQELGRKGRSDREQIEYAVEKASCMFTFNVKDFVLLHNDYVISEKEHFGIIVSPQLPIGEALRRLLALLQRSSHESIKNVLEFL</sequence>
<dbReference type="Pfam" id="PF18480">
    <property type="entry name" value="DUF5615"/>
    <property type="match status" value="1"/>
</dbReference>
<dbReference type="Proteomes" id="UP001301388">
    <property type="component" value="Unassembled WGS sequence"/>
</dbReference>
<dbReference type="RefSeq" id="WP_281009338.1">
    <property type="nucleotide sequence ID" value="NZ_JAYGIE010000002.1"/>
</dbReference>
<dbReference type="InterPro" id="IPR041049">
    <property type="entry name" value="DUF5615"/>
</dbReference>
<comment type="caution">
    <text evidence="2">The sequence shown here is derived from an EMBL/GenBank/DDBJ whole genome shotgun (WGS) entry which is preliminary data.</text>
</comment>
<organism evidence="2 3">
    <name type="scientific">Pseudanabaena galeata UHCC 0370</name>
    <dbReference type="NCBI Taxonomy" id="3110310"/>
    <lineage>
        <taxon>Bacteria</taxon>
        <taxon>Bacillati</taxon>
        <taxon>Cyanobacteriota</taxon>
        <taxon>Cyanophyceae</taxon>
        <taxon>Pseudanabaenales</taxon>
        <taxon>Pseudanabaenaceae</taxon>
        <taxon>Pseudanabaena</taxon>
    </lineage>
</organism>
<dbReference type="EMBL" id="JAYGIE010000002">
    <property type="protein sequence ID" value="MEA5476172.1"/>
    <property type="molecule type" value="Genomic_DNA"/>
</dbReference>
<feature type="domain" description="DUF5615" evidence="1">
    <location>
        <begin position="5"/>
        <end position="94"/>
    </location>
</feature>
<protein>
    <submittedName>
        <fullName evidence="2">DUF5615 family PIN-like protein</fullName>
    </submittedName>
</protein>
<gene>
    <name evidence="2" type="ORF">VB774_00930</name>
</gene>
<evidence type="ECO:0000259" key="1">
    <source>
        <dbReference type="Pfam" id="PF18480"/>
    </source>
</evidence>
<accession>A0ABU5TDH4</accession>
<evidence type="ECO:0000313" key="2">
    <source>
        <dbReference type="EMBL" id="MEA5476172.1"/>
    </source>
</evidence>
<reference evidence="2 3" key="1">
    <citation type="submission" date="2023-12" db="EMBL/GenBank/DDBJ databases">
        <title>Baltic Sea Cyanobacteria.</title>
        <authorList>
            <person name="Delbaje E."/>
            <person name="Fewer D.P."/>
            <person name="Shishido T.K."/>
        </authorList>
    </citation>
    <scope>NUCLEOTIDE SEQUENCE [LARGE SCALE GENOMIC DNA]</scope>
    <source>
        <strain evidence="2 3">UHCC 0370</strain>
    </source>
</reference>
<evidence type="ECO:0000313" key="3">
    <source>
        <dbReference type="Proteomes" id="UP001301388"/>
    </source>
</evidence>
<keyword evidence="3" id="KW-1185">Reference proteome</keyword>
<name>A0ABU5TDH4_9CYAN</name>
<proteinExistence type="predicted"/>